<sequence length="35" mass="4157">PSSDEIMRFGADIAWKRKLVYRDQKDENLQMKSLS</sequence>
<comment type="caution">
    <text evidence="1">The sequence shown here is derived from an EMBL/GenBank/DDBJ whole genome shotgun (WGS) entry which is preliminary data.</text>
</comment>
<accession>A0A7G2JZP3</accession>
<protein>
    <submittedName>
        <fullName evidence="1">Heme/hemopexin utilization protein C</fullName>
    </submittedName>
</protein>
<feature type="non-terminal residue" evidence="1">
    <location>
        <position position="1"/>
    </location>
</feature>
<name>A0A7G2JZP3_HAEIF</name>
<dbReference type="EMBL" id="ABFC01000530">
    <property type="protein sequence ID" value="EFA28793.1"/>
    <property type="molecule type" value="Genomic_DNA"/>
</dbReference>
<evidence type="ECO:0000313" key="1">
    <source>
        <dbReference type="EMBL" id="EFA28793.1"/>
    </source>
</evidence>
<dbReference type="AlphaFoldDB" id="A0A7G2JZP3"/>
<organism evidence="1">
    <name type="scientific">Haemophilus influenzae HK1212</name>
    <dbReference type="NCBI Taxonomy" id="456482"/>
    <lineage>
        <taxon>Bacteria</taxon>
        <taxon>Pseudomonadati</taxon>
        <taxon>Pseudomonadota</taxon>
        <taxon>Gammaproteobacteria</taxon>
        <taxon>Pasteurellales</taxon>
        <taxon>Pasteurellaceae</taxon>
        <taxon>Haemophilus</taxon>
    </lineage>
</organism>
<reference evidence="1" key="1">
    <citation type="journal article" date="2010" name="Genomics">
        <title>Tracing phylogenomic events leading to diversity of Haemophilus influenzae and the emergence of Brazilian Purpuric Fever (BPF)-associated clones.</title>
        <authorList>
            <person name="Papazisi L."/>
            <person name="Ratnayake S."/>
            <person name="Remortel B.G."/>
            <person name="Bock G.R."/>
            <person name="Liang W."/>
            <person name="Saeed A.I."/>
            <person name="Liu J."/>
            <person name="Fleischmann R.D."/>
            <person name="Kilian M."/>
            <person name="Peterson S.N."/>
        </authorList>
    </citation>
    <scope>NUCLEOTIDE SEQUENCE [LARGE SCALE GENOMIC DNA]</scope>
    <source>
        <strain evidence="1">HK1212</strain>
    </source>
</reference>
<proteinExistence type="predicted"/>
<gene>
    <name evidence="1" type="primary">hemR</name>
    <name evidence="1" type="ORF">HAINFHK1212_1226</name>
</gene>